<keyword evidence="5" id="KW-0560">Oxidoreductase</keyword>
<keyword evidence="3 8" id="KW-0349">Heme</keyword>
<dbReference type="PANTHER" id="PTHR24305">
    <property type="entry name" value="CYTOCHROME P450"/>
    <property type="match status" value="1"/>
</dbReference>
<dbReference type="PANTHER" id="PTHR24305:SF107">
    <property type="entry name" value="P450, PUTATIVE (EUROFUNG)-RELATED"/>
    <property type="match status" value="1"/>
</dbReference>
<feature type="binding site" description="axial binding residue" evidence="8">
    <location>
        <position position="432"/>
    </location>
    <ligand>
        <name>heme</name>
        <dbReference type="ChEBI" id="CHEBI:30413"/>
    </ligand>
    <ligandPart>
        <name>Fe</name>
        <dbReference type="ChEBI" id="CHEBI:18248"/>
    </ligandPart>
</feature>
<dbReference type="Proteomes" id="UP000272025">
    <property type="component" value="Unassembled WGS sequence"/>
</dbReference>
<evidence type="ECO:0000256" key="8">
    <source>
        <dbReference type="PIRSR" id="PIRSR602401-1"/>
    </source>
</evidence>
<protein>
    <submittedName>
        <fullName evidence="9">Cytochrome P450</fullName>
    </submittedName>
</protein>
<evidence type="ECO:0000256" key="5">
    <source>
        <dbReference type="ARBA" id="ARBA00023002"/>
    </source>
</evidence>
<evidence type="ECO:0000256" key="7">
    <source>
        <dbReference type="ARBA" id="ARBA00023033"/>
    </source>
</evidence>
<comment type="pathway">
    <text evidence="2">Secondary metabolite biosynthesis.</text>
</comment>
<dbReference type="STRING" id="1314773.A0A3N2PWY6"/>
<reference evidence="9 10" key="1">
    <citation type="journal article" date="2018" name="Mol. Ecol.">
        <title>The obligate alkalophilic soda-lake fungus Sodiomyces alkalinus has shifted to a protein diet.</title>
        <authorList>
            <person name="Grum-Grzhimaylo A.A."/>
            <person name="Falkoski D.L."/>
            <person name="van den Heuvel J."/>
            <person name="Valero-Jimenez C.A."/>
            <person name="Min B."/>
            <person name="Choi I.G."/>
            <person name="Lipzen A."/>
            <person name="Daum C.G."/>
            <person name="Aanen D.K."/>
            <person name="Tsang A."/>
            <person name="Henrissat B."/>
            <person name="Bilanenko E.N."/>
            <person name="de Vries R.P."/>
            <person name="van Kan J.A.L."/>
            <person name="Grigoriev I.V."/>
            <person name="Debets A.J.M."/>
        </authorList>
    </citation>
    <scope>NUCLEOTIDE SEQUENCE [LARGE SCALE GENOMIC DNA]</scope>
    <source>
        <strain evidence="9 10">F11</strain>
    </source>
</reference>
<dbReference type="InterPro" id="IPR036396">
    <property type="entry name" value="Cyt_P450_sf"/>
</dbReference>
<dbReference type="GO" id="GO:0005506">
    <property type="term" value="F:iron ion binding"/>
    <property type="evidence" value="ECO:0007669"/>
    <property type="project" value="InterPro"/>
</dbReference>
<dbReference type="GO" id="GO:0020037">
    <property type="term" value="F:heme binding"/>
    <property type="evidence" value="ECO:0007669"/>
    <property type="project" value="InterPro"/>
</dbReference>
<evidence type="ECO:0000256" key="6">
    <source>
        <dbReference type="ARBA" id="ARBA00023004"/>
    </source>
</evidence>
<dbReference type="GO" id="GO:0016705">
    <property type="term" value="F:oxidoreductase activity, acting on paired donors, with incorporation or reduction of molecular oxygen"/>
    <property type="evidence" value="ECO:0007669"/>
    <property type="project" value="InterPro"/>
</dbReference>
<accession>A0A3N2PWY6</accession>
<evidence type="ECO:0000256" key="3">
    <source>
        <dbReference type="ARBA" id="ARBA00022617"/>
    </source>
</evidence>
<proteinExistence type="predicted"/>
<dbReference type="OrthoDB" id="10029320at2759"/>
<dbReference type="EMBL" id="ML119054">
    <property type="protein sequence ID" value="ROT39031.1"/>
    <property type="molecule type" value="Genomic_DNA"/>
</dbReference>
<dbReference type="PRINTS" id="PR00385">
    <property type="entry name" value="P450"/>
</dbReference>
<dbReference type="AlphaFoldDB" id="A0A3N2PWY6"/>
<sequence length="502" mass="56504">MANYPPDVTGQFTPFALFRAYPHLASAGAFYMDVWPLNAPLLVVFDPAMMAQFSQDTPRPKHDLVKREFRPFSQNLDLVTSEGQTWRTWRAAFNPGFSAQNIMAHIPVFMEEVLVFKAYLGRVAATGETIRMESQLMKATCDIICRAVLGVRMHIQTKPSPLYDSLKSCIALLIGDSSPRMWPRIFNPLRPFLIWNHNRIMRRELLPLLEAQLKEHDESEVHGGTSTSSSTTGLKTIANLSIRAYRNERVNLDKGNKEKAAREFLEVAVEHLKMFLFAGHDTTASVLSYAYYFLHRNPSHLAKVRAEHDAVFGPDPSRAAAQLAAKPTLLNQLPYTTAVLKEVLRLSPPVGSVREGGPDFFLTHPESGTRFPTDGVILFACSFLSHRHPGIWAEPDKFVPERWLTPDPEQREKEARLRKNAWRPFELGPRACIGQELALTELRLLLVLTVREFDVVPDFPEDAPTVFGEVGYQADLPGELTAHMKGGFPAKIVRRQHVASTA</sequence>
<evidence type="ECO:0000256" key="2">
    <source>
        <dbReference type="ARBA" id="ARBA00005179"/>
    </source>
</evidence>
<keyword evidence="6 8" id="KW-0408">Iron</keyword>
<dbReference type="InterPro" id="IPR002401">
    <property type="entry name" value="Cyt_P450_E_grp-I"/>
</dbReference>
<keyword evidence="7" id="KW-0503">Monooxygenase</keyword>
<evidence type="ECO:0000313" key="9">
    <source>
        <dbReference type="EMBL" id="ROT39031.1"/>
    </source>
</evidence>
<dbReference type="RefSeq" id="XP_028466837.1">
    <property type="nucleotide sequence ID" value="XM_028611720.1"/>
</dbReference>
<evidence type="ECO:0000256" key="1">
    <source>
        <dbReference type="ARBA" id="ARBA00001971"/>
    </source>
</evidence>
<organism evidence="9 10">
    <name type="scientific">Sodiomyces alkalinus (strain CBS 110278 / VKM F-3762 / F11)</name>
    <name type="common">Alkaliphilic filamentous fungus</name>
    <dbReference type="NCBI Taxonomy" id="1314773"/>
    <lineage>
        <taxon>Eukaryota</taxon>
        <taxon>Fungi</taxon>
        <taxon>Dikarya</taxon>
        <taxon>Ascomycota</taxon>
        <taxon>Pezizomycotina</taxon>
        <taxon>Sordariomycetes</taxon>
        <taxon>Hypocreomycetidae</taxon>
        <taxon>Glomerellales</taxon>
        <taxon>Plectosphaerellaceae</taxon>
        <taxon>Sodiomyces</taxon>
    </lineage>
</organism>
<comment type="cofactor">
    <cofactor evidence="1 8">
        <name>heme</name>
        <dbReference type="ChEBI" id="CHEBI:30413"/>
    </cofactor>
</comment>
<keyword evidence="10" id="KW-1185">Reference proteome</keyword>
<dbReference type="GO" id="GO:0004497">
    <property type="term" value="F:monooxygenase activity"/>
    <property type="evidence" value="ECO:0007669"/>
    <property type="project" value="UniProtKB-KW"/>
</dbReference>
<dbReference type="InterPro" id="IPR050121">
    <property type="entry name" value="Cytochrome_P450_monoxygenase"/>
</dbReference>
<dbReference type="InterPro" id="IPR001128">
    <property type="entry name" value="Cyt_P450"/>
</dbReference>
<gene>
    <name evidence="9" type="ORF">SODALDRAFT_332468</name>
</gene>
<dbReference type="SUPFAM" id="SSF48264">
    <property type="entry name" value="Cytochrome P450"/>
    <property type="match status" value="1"/>
</dbReference>
<dbReference type="Gene3D" id="1.10.630.10">
    <property type="entry name" value="Cytochrome P450"/>
    <property type="match status" value="1"/>
</dbReference>
<name>A0A3N2PWY6_SODAK</name>
<dbReference type="PRINTS" id="PR00463">
    <property type="entry name" value="EP450I"/>
</dbReference>
<dbReference type="Pfam" id="PF00067">
    <property type="entry name" value="p450"/>
    <property type="match status" value="1"/>
</dbReference>
<evidence type="ECO:0000313" key="10">
    <source>
        <dbReference type="Proteomes" id="UP000272025"/>
    </source>
</evidence>
<evidence type="ECO:0000256" key="4">
    <source>
        <dbReference type="ARBA" id="ARBA00022723"/>
    </source>
</evidence>
<keyword evidence="4 8" id="KW-0479">Metal-binding</keyword>
<dbReference type="GeneID" id="39580198"/>